<evidence type="ECO:0000256" key="1">
    <source>
        <dbReference type="SAM" id="MobiDB-lite"/>
    </source>
</evidence>
<keyword evidence="3" id="KW-1185">Reference proteome</keyword>
<reference evidence="2 3" key="1">
    <citation type="journal article" date="2019" name="Nat. Ecol. Evol.">
        <title>Megaphylogeny resolves global patterns of mushroom evolution.</title>
        <authorList>
            <person name="Varga T."/>
            <person name="Krizsan K."/>
            <person name="Foldi C."/>
            <person name="Dima B."/>
            <person name="Sanchez-Garcia M."/>
            <person name="Sanchez-Ramirez S."/>
            <person name="Szollosi G.J."/>
            <person name="Szarkandi J.G."/>
            <person name="Papp V."/>
            <person name="Albert L."/>
            <person name="Andreopoulos W."/>
            <person name="Angelini C."/>
            <person name="Antonin V."/>
            <person name="Barry K.W."/>
            <person name="Bougher N.L."/>
            <person name="Buchanan P."/>
            <person name="Buyck B."/>
            <person name="Bense V."/>
            <person name="Catcheside P."/>
            <person name="Chovatia M."/>
            <person name="Cooper J."/>
            <person name="Damon W."/>
            <person name="Desjardin D."/>
            <person name="Finy P."/>
            <person name="Geml J."/>
            <person name="Haridas S."/>
            <person name="Hughes K."/>
            <person name="Justo A."/>
            <person name="Karasinski D."/>
            <person name="Kautmanova I."/>
            <person name="Kiss B."/>
            <person name="Kocsube S."/>
            <person name="Kotiranta H."/>
            <person name="LaButti K.M."/>
            <person name="Lechner B.E."/>
            <person name="Liimatainen K."/>
            <person name="Lipzen A."/>
            <person name="Lukacs Z."/>
            <person name="Mihaltcheva S."/>
            <person name="Morgado L.N."/>
            <person name="Niskanen T."/>
            <person name="Noordeloos M.E."/>
            <person name="Ohm R.A."/>
            <person name="Ortiz-Santana B."/>
            <person name="Ovrebo C."/>
            <person name="Racz N."/>
            <person name="Riley R."/>
            <person name="Savchenko A."/>
            <person name="Shiryaev A."/>
            <person name="Soop K."/>
            <person name="Spirin V."/>
            <person name="Szebenyi C."/>
            <person name="Tomsovsky M."/>
            <person name="Tulloss R.E."/>
            <person name="Uehling J."/>
            <person name="Grigoriev I.V."/>
            <person name="Vagvolgyi C."/>
            <person name="Papp T."/>
            <person name="Martin F.M."/>
            <person name="Miettinen O."/>
            <person name="Hibbett D.S."/>
            <person name="Nagy L.G."/>
        </authorList>
    </citation>
    <scope>NUCLEOTIDE SEQUENCE [LARGE SCALE GENOMIC DNA]</scope>
    <source>
        <strain evidence="2 3">FP101781</strain>
    </source>
</reference>
<comment type="caution">
    <text evidence="2">The sequence shown here is derived from an EMBL/GenBank/DDBJ whole genome shotgun (WGS) entry which is preliminary data.</text>
</comment>
<dbReference type="AlphaFoldDB" id="A0A4Y7RBY4"/>
<evidence type="ECO:0000313" key="3">
    <source>
        <dbReference type="Proteomes" id="UP000298030"/>
    </source>
</evidence>
<dbReference type="Proteomes" id="UP000298030">
    <property type="component" value="Unassembled WGS sequence"/>
</dbReference>
<feature type="region of interest" description="Disordered" evidence="1">
    <location>
        <begin position="86"/>
        <end position="113"/>
    </location>
</feature>
<dbReference type="EMBL" id="QPFP01000594">
    <property type="protein sequence ID" value="TEB06231.1"/>
    <property type="molecule type" value="Genomic_DNA"/>
</dbReference>
<feature type="compositionally biased region" description="Low complexity" evidence="1">
    <location>
        <begin position="150"/>
        <end position="194"/>
    </location>
</feature>
<evidence type="ECO:0000313" key="2">
    <source>
        <dbReference type="EMBL" id="TEB06231.1"/>
    </source>
</evidence>
<gene>
    <name evidence="2" type="ORF">FA13DRAFT_1807321</name>
</gene>
<accession>A0A4Y7RBY4</accession>
<proteinExistence type="predicted"/>
<feature type="region of interest" description="Disordered" evidence="1">
    <location>
        <begin position="140"/>
        <end position="206"/>
    </location>
</feature>
<name>A0A4Y7RBY4_COPMI</name>
<feature type="compositionally biased region" description="Polar residues" evidence="1">
    <location>
        <begin position="140"/>
        <end position="149"/>
    </location>
</feature>
<protein>
    <submittedName>
        <fullName evidence="2">Uncharacterized protein</fullName>
    </submittedName>
</protein>
<sequence>MQSSLAVDWHSPDMAAAVPSPHLSVDETGMSPADWDTIFANPLNPSMFAVLAANGVLGPPTPSPAPASIPLPAMSPPSSSLYDAYNPSSAMGKQRVQQQQQQPMMRSDRPTLGLAPSLWMTPAASSTNYNVYPTTATLPSVSPSTSIQIPQSAHSQRSPHSPQSPPASVVSNSNSLRSRGSSSNSNSLKAGGSSVSTTLFTDLFQR</sequence>
<organism evidence="2 3">
    <name type="scientific">Coprinellus micaceus</name>
    <name type="common">Glistening ink-cap mushroom</name>
    <name type="synonym">Coprinus micaceus</name>
    <dbReference type="NCBI Taxonomy" id="71717"/>
    <lineage>
        <taxon>Eukaryota</taxon>
        <taxon>Fungi</taxon>
        <taxon>Dikarya</taxon>
        <taxon>Basidiomycota</taxon>
        <taxon>Agaricomycotina</taxon>
        <taxon>Agaricomycetes</taxon>
        <taxon>Agaricomycetidae</taxon>
        <taxon>Agaricales</taxon>
        <taxon>Agaricineae</taxon>
        <taxon>Psathyrellaceae</taxon>
        <taxon>Coprinellus</taxon>
    </lineage>
</organism>